<accession>A0A6J4KFI2</accession>
<dbReference type="SUPFAM" id="SSF53300">
    <property type="entry name" value="vWA-like"/>
    <property type="match status" value="1"/>
</dbReference>
<protein>
    <recommendedName>
        <fullName evidence="3">VWFA domain-containing protein</fullName>
    </recommendedName>
</protein>
<reference evidence="2" key="1">
    <citation type="submission" date="2020-02" db="EMBL/GenBank/DDBJ databases">
        <authorList>
            <person name="Meier V. D."/>
        </authorList>
    </citation>
    <scope>NUCLEOTIDE SEQUENCE</scope>
    <source>
        <strain evidence="2">AVDCRST_MAG90</strain>
    </source>
</reference>
<sequence>MTDKTNLPRTGSTGVPPAARSPDAAIDAFVQSAKTLGPAATAEGRARLVFALDATMSRQPTWDLACRVQGEMFKTTAAVGGLAVQLVYFRGFDECRASRWVIAPAALTGLMTQIDCRGGHTQIARVLRHVRGETQSAAVKALVYVGDAMEEPIDELCALAGELGLIGVKTFMFHEGHDPVAGQAFQEIARLTGGAYARFDANAPHSLAGLLRAVAAYATGGMKSLNRLASREGEARRLLSSFGPRK</sequence>
<evidence type="ECO:0008006" key="3">
    <source>
        <dbReference type="Google" id="ProtNLM"/>
    </source>
</evidence>
<feature type="region of interest" description="Disordered" evidence="1">
    <location>
        <begin position="1"/>
        <end position="20"/>
    </location>
</feature>
<dbReference type="InterPro" id="IPR036465">
    <property type="entry name" value="vWFA_dom_sf"/>
</dbReference>
<gene>
    <name evidence="2" type="ORF">AVDCRST_MAG90-21</name>
</gene>
<feature type="compositionally biased region" description="Polar residues" evidence="1">
    <location>
        <begin position="1"/>
        <end position="13"/>
    </location>
</feature>
<organism evidence="2">
    <name type="scientific">uncultured Microvirga sp</name>
    <dbReference type="NCBI Taxonomy" id="412392"/>
    <lineage>
        <taxon>Bacteria</taxon>
        <taxon>Pseudomonadati</taxon>
        <taxon>Pseudomonadota</taxon>
        <taxon>Alphaproteobacteria</taxon>
        <taxon>Hyphomicrobiales</taxon>
        <taxon>Methylobacteriaceae</taxon>
        <taxon>Microvirga</taxon>
        <taxon>environmental samples</taxon>
    </lineage>
</organism>
<proteinExistence type="predicted"/>
<evidence type="ECO:0000256" key="1">
    <source>
        <dbReference type="SAM" id="MobiDB-lite"/>
    </source>
</evidence>
<dbReference type="AlphaFoldDB" id="A0A6J4KFI2"/>
<name>A0A6J4KFI2_9HYPH</name>
<dbReference type="EMBL" id="CADCUC010000008">
    <property type="protein sequence ID" value="CAA9304672.1"/>
    <property type="molecule type" value="Genomic_DNA"/>
</dbReference>
<evidence type="ECO:0000313" key="2">
    <source>
        <dbReference type="EMBL" id="CAA9304672.1"/>
    </source>
</evidence>